<sequence length="146" mass="17031">MDSPSSRIFSTSYSLSRPDLDLSNLIDSLQKSMEDDDEVTTNTDVCIFTVPKILLDTDPDSYIPEQVALGPFHQWSHQVYDMQKYKLAAARMNHKRRNVRFERIVEVMKENDEARIRACYHKFLNMDGNTLAWMMAVDMAFLLEFL</sequence>
<dbReference type="EMBL" id="CM042063">
    <property type="protein sequence ID" value="KAI3667161.1"/>
    <property type="molecule type" value="Genomic_DNA"/>
</dbReference>
<accession>A0ACB8XIS3</accession>
<organism evidence="1 2">
    <name type="scientific">Arctium lappa</name>
    <name type="common">Greater burdock</name>
    <name type="synonym">Lappa major</name>
    <dbReference type="NCBI Taxonomy" id="4217"/>
    <lineage>
        <taxon>Eukaryota</taxon>
        <taxon>Viridiplantae</taxon>
        <taxon>Streptophyta</taxon>
        <taxon>Embryophyta</taxon>
        <taxon>Tracheophyta</taxon>
        <taxon>Spermatophyta</taxon>
        <taxon>Magnoliopsida</taxon>
        <taxon>eudicotyledons</taxon>
        <taxon>Gunneridae</taxon>
        <taxon>Pentapetalae</taxon>
        <taxon>asterids</taxon>
        <taxon>campanulids</taxon>
        <taxon>Asterales</taxon>
        <taxon>Asteraceae</taxon>
        <taxon>Carduoideae</taxon>
        <taxon>Cardueae</taxon>
        <taxon>Arctiinae</taxon>
        <taxon>Arctium</taxon>
    </lineage>
</organism>
<comment type="caution">
    <text evidence="1">The sequence shown here is derived from an EMBL/GenBank/DDBJ whole genome shotgun (WGS) entry which is preliminary data.</text>
</comment>
<proteinExistence type="predicted"/>
<reference evidence="2" key="1">
    <citation type="journal article" date="2022" name="Mol. Ecol. Resour.">
        <title>The genomes of chicory, endive, great burdock and yacon provide insights into Asteraceae palaeo-polyploidization history and plant inulin production.</title>
        <authorList>
            <person name="Fan W."/>
            <person name="Wang S."/>
            <person name="Wang H."/>
            <person name="Wang A."/>
            <person name="Jiang F."/>
            <person name="Liu H."/>
            <person name="Zhao H."/>
            <person name="Xu D."/>
            <person name="Zhang Y."/>
        </authorList>
    </citation>
    <scope>NUCLEOTIDE SEQUENCE [LARGE SCALE GENOMIC DNA]</scope>
    <source>
        <strain evidence="2">cv. Niubang</strain>
    </source>
</reference>
<protein>
    <submittedName>
        <fullName evidence="1">Uncharacterized protein</fullName>
    </submittedName>
</protein>
<reference evidence="1 2" key="2">
    <citation type="journal article" date="2022" name="Mol. Ecol. Resour.">
        <title>The genomes of chicory, endive, great burdock and yacon provide insights into Asteraceae paleo-polyploidization history and plant inulin production.</title>
        <authorList>
            <person name="Fan W."/>
            <person name="Wang S."/>
            <person name="Wang H."/>
            <person name="Wang A."/>
            <person name="Jiang F."/>
            <person name="Liu H."/>
            <person name="Zhao H."/>
            <person name="Xu D."/>
            <person name="Zhang Y."/>
        </authorList>
    </citation>
    <scope>NUCLEOTIDE SEQUENCE [LARGE SCALE GENOMIC DNA]</scope>
    <source>
        <strain evidence="2">cv. Niubang</strain>
    </source>
</reference>
<keyword evidence="2" id="KW-1185">Reference proteome</keyword>
<evidence type="ECO:0000313" key="1">
    <source>
        <dbReference type="EMBL" id="KAI3667161.1"/>
    </source>
</evidence>
<dbReference type="Proteomes" id="UP001055879">
    <property type="component" value="Linkage Group LG17"/>
</dbReference>
<name>A0ACB8XIS3_ARCLA</name>
<evidence type="ECO:0000313" key="2">
    <source>
        <dbReference type="Proteomes" id="UP001055879"/>
    </source>
</evidence>
<gene>
    <name evidence="1" type="ORF">L6452_42210</name>
</gene>